<evidence type="ECO:0000259" key="2">
    <source>
        <dbReference type="Pfam" id="PF01458"/>
    </source>
</evidence>
<dbReference type="SUPFAM" id="SSF101960">
    <property type="entry name" value="Stabilizer of iron transporter SufD"/>
    <property type="match status" value="1"/>
</dbReference>
<accession>A0A2M8QDH3</accession>
<dbReference type="InterPro" id="IPR055346">
    <property type="entry name" value="Fe-S_cluster_assembly_SufBD"/>
</dbReference>
<dbReference type="Pfam" id="PF01458">
    <property type="entry name" value="SUFBD_core"/>
    <property type="match status" value="1"/>
</dbReference>
<reference evidence="4 5" key="1">
    <citation type="submission" date="2017-11" db="EMBL/GenBank/DDBJ databases">
        <title>Evolution of Phototrophy in the Chloroflexi Phylum Driven by Horizontal Gene Transfer.</title>
        <authorList>
            <person name="Ward L.M."/>
            <person name="Hemp J."/>
            <person name="Shih P.M."/>
            <person name="Mcglynn S.E."/>
            <person name="Fischer W."/>
        </authorList>
    </citation>
    <scope>NUCLEOTIDE SEQUENCE [LARGE SCALE GENOMIC DNA]</scope>
    <source>
        <strain evidence="4">JP3_7</strain>
    </source>
</reference>
<dbReference type="EMBL" id="PGTN01000034">
    <property type="protein sequence ID" value="PJF47818.1"/>
    <property type="molecule type" value="Genomic_DNA"/>
</dbReference>
<feature type="domain" description="SUF system FeS cluster assembly SufBD core" evidence="2">
    <location>
        <begin position="166"/>
        <end position="397"/>
    </location>
</feature>
<evidence type="ECO:0000256" key="1">
    <source>
        <dbReference type="ARBA" id="ARBA00043967"/>
    </source>
</evidence>
<evidence type="ECO:0000259" key="3">
    <source>
        <dbReference type="Pfam" id="PF19295"/>
    </source>
</evidence>
<dbReference type="InterPro" id="IPR011542">
    <property type="entry name" value="SUF_FeS_clus_asmbl_SufD"/>
</dbReference>
<comment type="similarity">
    <text evidence="1">Belongs to the iron-sulfur cluster assembly SufBD family.</text>
</comment>
<dbReference type="PANTHER" id="PTHR43575">
    <property type="entry name" value="PROTEIN ABCI7, CHLOROPLASTIC"/>
    <property type="match status" value="1"/>
</dbReference>
<dbReference type="Pfam" id="PF19295">
    <property type="entry name" value="SufBD_N"/>
    <property type="match status" value="1"/>
</dbReference>
<dbReference type="InterPro" id="IPR000825">
    <property type="entry name" value="SUF_FeS_clus_asmbl_SufBD_core"/>
</dbReference>
<feature type="domain" description="SUF system FeS cluster assembly SufBD N-terminal" evidence="3">
    <location>
        <begin position="98"/>
        <end position="161"/>
    </location>
</feature>
<dbReference type="InterPro" id="IPR037284">
    <property type="entry name" value="SUF_FeS_clus_asmbl_SufBD_sf"/>
</dbReference>
<dbReference type="InterPro" id="IPR045595">
    <property type="entry name" value="SufBD_N"/>
</dbReference>
<dbReference type="Proteomes" id="UP000230790">
    <property type="component" value="Unassembled WGS sequence"/>
</dbReference>
<dbReference type="NCBIfam" id="TIGR01981">
    <property type="entry name" value="sufD"/>
    <property type="match status" value="1"/>
</dbReference>
<proteinExistence type="inferred from homology"/>
<sequence>MAVAQPVLKPAPVVRAGDLNREFVEAYSAALGDPAWMLARRLEALRVFRDTPAPNRHDELWRRVDLSAFKLDLILSGITPANTILDVKRSRLPAGISQQGVIFTSLESAIKKHPRLLDEWLMTQCVKLNDAFYAALHGVFVRHGTVLYVPAGVRLDKPLRVTTRMAADQLAGFNHTLVVLGEGAKATLIEDFASPTGPHQAMYSGVVEIMLGNGAEFDYVSIQDWGRNVYNFSTERAKVGEEATLHWVIGGLGSKFTKSLIEADLVGPRGTALLSGVYFADTRQQLHYDTQQNHIAAACKSDLLYKAALRDEARTVWRGNIRVFPGAQKTDAYQANRNLQLSARSRADSIPGLEIEADDVRCTHGSTVGTIEDEPMFYLRSRGVSATEARRLIVEGFFAPVIERIPLAETRNRLIEEIGKKIG</sequence>
<dbReference type="PANTHER" id="PTHR43575:SF1">
    <property type="entry name" value="PROTEIN ABCI7, CHLOROPLASTIC"/>
    <property type="match status" value="1"/>
</dbReference>
<evidence type="ECO:0000313" key="5">
    <source>
        <dbReference type="Proteomes" id="UP000230790"/>
    </source>
</evidence>
<name>A0A2M8QDH3_9CHLR</name>
<organism evidence="4 5">
    <name type="scientific">Candidatus Thermofonsia Clade 3 bacterium</name>
    <dbReference type="NCBI Taxonomy" id="2364212"/>
    <lineage>
        <taxon>Bacteria</taxon>
        <taxon>Bacillati</taxon>
        <taxon>Chloroflexota</taxon>
        <taxon>Candidatus Thermofontia</taxon>
        <taxon>Candidatus Thermofonsia Clade 3</taxon>
    </lineage>
</organism>
<dbReference type="AlphaFoldDB" id="A0A2M8QDH3"/>
<gene>
    <name evidence="4" type="primary">sufD</name>
    <name evidence="4" type="ORF">CUN48_06705</name>
</gene>
<dbReference type="GO" id="GO:0016226">
    <property type="term" value="P:iron-sulfur cluster assembly"/>
    <property type="evidence" value="ECO:0007669"/>
    <property type="project" value="InterPro"/>
</dbReference>
<comment type="caution">
    <text evidence="4">The sequence shown here is derived from an EMBL/GenBank/DDBJ whole genome shotgun (WGS) entry which is preliminary data.</text>
</comment>
<protein>
    <submittedName>
        <fullName evidence="4">Fe-S cluster assembly protein SufD</fullName>
    </submittedName>
</protein>
<evidence type="ECO:0000313" key="4">
    <source>
        <dbReference type="EMBL" id="PJF47818.1"/>
    </source>
</evidence>